<feature type="compositionally biased region" description="Basic and acidic residues" evidence="1">
    <location>
        <begin position="52"/>
        <end position="65"/>
    </location>
</feature>
<evidence type="ECO:0000313" key="3">
    <source>
        <dbReference type="Proteomes" id="UP000559404"/>
    </source>
</evidence>
<protein>
    <submittedName>
        <fullName evidence="2">Uncharacterized protein</fullName>
    </submittedName>
</protein>
<dbReference type="AlphaFoldDB" id="A0A838Y1S6"/>
<keyword evidence="3" id="KW-1185">Reference proteome</keyword>
<sequence length="96" mass="11120">MPQNRALYLAEDVEEWIEAHAVIARSRPMLRSRKFIEEKPVTLQQAPGPKAETTRREPIQEEPKKVGAQKGKKRGRRRKSLVPSANSWLRNNPDHQ</sequence>
<dbReference type="Proteomes" id="UP000559404">
    <property type="component" value="Unassembled WGS sequence"/>
</dbReference>
<reference evidence="2 3" key="1">
    <citation type="submission" date="2020-07" db="EMBL/GenBank/DDBJ databases">
        <authorList>
            <person name="Li M."/>
        </authorList>
    </citation>
    <scope>NUCLEOTIDE SEQUENCE [LARGE SCALE GENOMIC DNA]</scope>
    <source>
        <strain evidence="2 3">DSM 23284</strain>
    </source>
</reference>
<evidence type="ECO:0000256" key="1">
    <source>
        <dbReference type="SAM" id="MobiDB-lite"/>
    </source>
</evidence>
<dbReference type="EMBL" id="JACEON010000014">
    <property type="protein sequence ID" value="MBA4612983.1"/>
    <property type="molecule type" value="Genomic_DNA"/>
</dbReference>
<reference evidence="2 3" key="2">
    <citation type="submission" date="2020-08" db="EMBL/GenBank/DDBJ databases">
        <title>Stappia taiwanensis sp. nov., isolated from a coastal thermal spring.</title>
        <authorList>
            <person name="Kampfer P."/>
        </authorList>
    </citation>
    <scope>NUCLEOTIDE SEQUENCE [LARGE SCALE GENOMIC DNA]</scope>
    <source>
        <strain evidence="2 3">DSM 23284</strain>
    </source>
</reference>
<feature type="region of interest" description="Disordered" evidence="1">
    <location>
        <begin position="36"/>
        <end position="96"/>
    </location>
</feature>
<proteinExistence type="predicted"/>
<evidence type="ECO:0000313" key="2">
    <source>
        <dbReference type="EMBL" id="MBA4612983.1"/>
    </source>
</evidence>
<accession>A0A838Y1S6</accession>
<gene>
    <name evidence="2" type="ORF">H1W37_15075</name>
</gene>
<name>A0A838Y1S6_9HYPH</name>
<comment type="caution">
    <text evidence="2">The sequence shown here is derived from an EMBL/GenBank/DDBJ whole genome shotgun (WGS) entry which is preliminary data.</text>
</comment>
<feature type="compositionally biased region" description="Basic residues" evidence="1">
    <location>
        <begin position="70"/>
        <end position="80"/>
    </location>
</feature>
<organism evidence="2 3">
    <name type="scientific">Stappia taiwanensis</name>
    <dbReference type="NCBI Taxonomy" id="992267"/>
    <lineage>
        <taxon>Bacteria</taxon>
        <taxon>Pseudomonadati</taxon>
        <taxon>Pseudomonadota</taxon>
        <taxon>Alphaproteobacteria</taxon>
        <taxon>Hyphomicrobiales</taxon>
        <taxon>Stappiaceae</taxon>
        <taxon>Stappia</taxon>
    </lineage>
</organism>